<evidence type="ECO:0000313" key="1">
    <source>
        <dbReference type="EMBL" id="QHT13590.1"/>
    </source>
</evidence>
<name>A0A6C0DB24_9ZZZZ</name>
<sequence length="285" mass="32595">MVDWKVVVPSYNRVEGFCKKTLATLKFHKVPASKIYLFVANEEQKRLYEEGLESCGERATVGHIVVGRKGLPEVRNFIFEYFPVGTPLVSFDDDVRGFVRLEGSKLRPLRSAEFADCVDMAFAECKSVGARFWGDYPIPNAFFMSPTISYDLKFIIGSFWGCFNPGTKVAITIGNGEKEDYMRAIQFWELDGRIVRLNFLSHKTATYNDSGGLQSDGQAARVAREKATVEKMLKLWPQYVRANPRRKGPFPEILFIKQTVEGGEQKREVNGLRLRKTRKTRRNRI</sequence>
<proteinExistence type="predicted"/>
<evidence type="ECO:0008006" key="2">
    <source>
        <dbReference type="Google" id="ProtNLM"/>
    </source>
</evidence>
<protein>
    <recommendedName>
        <fullName evidence="2">Glycosyltransferase</fullName>
    </recommendedName>
</protein>
<accession>A0A6C0DB24</accession>
<reference evidence="1" key="1">
    <citation type="journal article" date="2020" name="Nature">
        <title>Giant virus diversity and host interactions through global metagenomics.</title>
        <authorList>
            <person name="Schulz F."/>
            <person name="Roux S."/>
            <person name="Paez-Espino D."/>
            <person name="Jungbluth S."/>
            <person name="Walsh D.A."/>
            <person name="Denef V.J."/>
            <person name="McMahon K.D."/>
            <person name="Konstantinidis K.T."/>
            <person name="Eloe-Fadrosh E.A."/>
            <person name="Kyrpides N.C."/>
            <person name="Woyke T."/>
        </authorList>
    </citation>
    <scope>NUCLEOTIDE SEQUENCE</scope>
    <source>
        <strain evidence="1">GVMAG-M-3300023174-132</strain>
    </source>
</reference>
<organism evidence="1">
    <name type="scientific">viral metagenome</name>
    <dbReference type="NCBI Taxonomy" id="1070528"/>
    <lineage>
        <taxon>unclassified sequences</taxon>
        <taxon>metagenomes</taxon>
        <taxon>organismal metagenomes</taxon>
    </lineage>
</organism>
<dbReference type="AlphaFoldDB" id="A0A6C0DB24"/>
<dbReference type="EMBL" id="MN739575">
    <property type="protein sequence ID" value="QHT13590.1"/>
    <property type="molecule type" value="Genomic_DNA"/>
</dbReference>